<name>A0ABN9GN32_9NEOB</name>
<sequence length="47" mass="5590">MEGLAERGGKDTEWRTLSGGQWRDWQRRVEDTEWRSMEGLAERSGRH</sequence>
<dbReference type="Proteomes" id="UP001162483">
    <property type="component" value="Unassembled WGS sequence"/>
</dbReference>
<gene>
    <name evidence="1" type="ORF">SPARVUS_LOCUS14284822</name>
</gene>
<evidence type="ECO:0000313" key="2">
    <source>
        <dbReference type="Proteomes" id="UP001162483"/>
    </source>
</evidence>
<proteinExistence type="predicted"/>
<reference evidence="1" key="1">
    <citation type="submission" date="2023-05" db="EMBL/GenBank/DDBJ databases">
        <authorList>
            <person name="Stuckert A."/>
        </authorList>
    </citation>
    <scope>NUCLEOTIDE SEQUENCE</scope>
</reference>
<dbReference type="EMBL" id="CATNWA010018824">
    <property type="protein sequence ID" value="CAI9609727.1"/>
    <property type="molecule type" value="Genomic_DNA"/>
</dbReference>
<evidence type="ECO:0000313" key="1">
    <source>
        <dbReference type="EMBL" id="CAI9609727.1"/>
    </source>
</evidence>
<keyword evidence="2" id="KW-1185">Reference proteome</keyword>
<protein>
    <submittedName>
        <fullName evidence="1">Uncharacterized protein</fullName>
    </submittedName>
</protein>
<accession>A0ABN9GN32</accession>
<comment type="caution">
    <text evidence="1">The sequence shown here is derived from an EMBL/GenBank/DDBJ whole genome shotgun (WGS) entry which is preliminary data.</text>
</comment>
<organism evidence="1 2">
    <name type="scientific">Staurois parvus</name>
    <dbReference type="NCBI Taxonomy" id="386267"/>
    <lineage>
        <taxon>Eukaryota</taxon>
        <taxon>Metazoa</taxon>
        <taxon>Chordata</taxon>
        <taxon>Craniata</taxon>
        <taxon>Vertebrata</taxon>
        <taxon>Euteleostomi</taxon>
        <taxon>Amphibia</taxon>
        <taxon>Batrachia</taxon>
        <taxon>Anura</taxon>
        <taxon>Neobatrachia</taxon>
        <taxon>Ranoidea</taxon>
        <taxon>Ranidae</taxon>
        <taxon>Staurois</taxon>
    </lineage>
</organism>